<evidence type="ECO:0000313" key="2">
    <source>
        <dbReference type="EMBL" id="MBO1997494.1"/>
    </source>
</evidence>
<keyword evidence="1" id="KW-0472">Membrane</keyword>
<comment type="caution">
    <text evidence="2">The sequence shown here is derived from an EMBL/GenBank/DDBJ whole genome shotgun (WGS) entry which is preliminary data.</text>
</comment>
<proteinExistence type="predicted"/>
<dbReference type="Proteomes" id="UP000664002">
    <property type="component" value="Unassembled WGS sequence"/>
</dbReference>
<evidence type="ECO:0000256" key="1">
    <source>
        <dbReference type="SAM" id="Phobius"/>
    </source>
</evidence>
<feature type="transmembrane region" description="Helical" evidence="1">
    <location>
        <begin position="12"/>
        <end position="29"/>
    </location>
</feature>
<keyword evidence="1" id="KW-1133">Transmembrane helix</keyword>
<keyword evidence="1" id="KW-0812">Transmembrane</keyword>
<protein>
    <submittedName>
        <fullName evidence="2">Uncharacterized protein</fullName>
    </submittedName>
</protein>
<evidence type="ECO:0000313" key="3">
    <source>
        <dbReference type="Proteomes" id="UP000664002"/>
    </source>
</evidence>
<gene>
    <name evidence="2" type="ORF">J4730_15280</name>
</gene>
<organism evidence="2 3">
    <name type="scientific">Klebsiella pneumoniae</name>
    <dbReference type="NCBI Taxonomy" id="573"/>
    <lineage>
        <taxon>Bacteria</taxon>
        <taxon>Pseudomonadati</taxon>
        <taxon>Pseudomonadota</taxon>
        <taxon>Gammaproteobacteria</taxon>
        <taxon>Enterobacterales</taxon>
        <taxon>Enterobacteriaceae</taxon>
        <taxon>Klebsiella/Raoultella group</taxon>
        <taxon>Klebsiella</taxon>
        <taxon>Klebsiella pneumoniae complex</taxon>
    </lineage>
</organism>
<name>A0A939NII4_KLEPN</name>
<accession>A0A939NII4</accession>
<reference evidence="2" key="1">
    <citation type="submission" date="2021-03" db="EMBL/GenBank/DDBJ databases">
        <title>Molecular epidemiology and mechanisms of colistin and carbapenem resistance in Enterobacteriaceae from clinical isolates, the environment and porcine samples in Pretoria, South Africa.</title>
        <authorList>
            <person name="Bogoshi D."/>
            <person name="Mbelle N.M."/>
            <person name="Naidoo V."/>
            <person name="Osei Sekyere J."/>
        </authorList>
    </citation>
    <scope>NUCLEOTIDE SEQUENCE</scope>
    <source>
        <strain evidence="2">C027</strain>
    </source>
</reference>
<sequence length="136" mass="15444">MLFKFPTEKEIELVPIVILLVSIVSLVFINHTTVELYLSDELETGTSVELLSAATKEPFLLRKISETWKPIPSIPVSYTGLPRIPVTPVTTGASTLITYLSLGALVQVKFLFCQHQTYEHVVYYLPEWKYLLGFLR</sequence>
<dbReference type="EMBL" id="JAGETM010000029">
    <property type="protein sequence ID" value="MBO1997494.1"/>
    <property type="molecule type" value="Genomic_DNA"/>
</dbReference>
<dbReference type="AlphaFoldDB" id="A0A939NII4"/>